<sequence length="579" mass="62311">LSPPDEILGKRRVCSPNSSSECPLESKKARSESPKETCQTPVLEEAVAQMTPEEHYRRMMSALNEHGSFEEQQQQRLYQLANSMAVPSHGDLLRARQEVAAAAAAARTPGAMEAHIPSASNSSSQRRKQGLPQHRDSHFPDREISHPPPLLSPQNAPHIALGPHLRPPFLGVPSALCQTPGYGFLQPAQAEMFARQQEMLRKQNLARLEMSAELIRQKELENLHRQRLLAAGDPLSLHPGLPPDHPALRSVHDVPEGHALRDELSRRNAMLVLRHNNAPLLSLTPAGPGAATPPKEQPRRAGGGRKSSQPRVEAQGEAREAAEPRARDGAQDCNDEEMKDSESDTEDKAEGVKGEGAELKECKDGTGKACEVAKELGEVAAAPSVPCSSASAESPSHLLGPSISKAEVKYLPPASLPAPQPLPFGFPYTMSPYFHAGERRRLRGCSRDVFGSWLLSGWDFNDLCSFSSLAAHNAGTMGGLFLDGEESPALEDISKWTVEDVCSFVSSLAGCTEYTQVAKRLGRVLCMAGFPVAVPLQPPGLRGAEREAAPAELRPSSTGSVASPFGSALPASRGSPKQE</sequence>
<organism evidence="5 6">
    <name type="scientific">Toxostoma redivivum</name>
    <name type="common">California thrasher</name>
    <dbReference type="NCBI Taxonomy" id="99882"/>
    <lineage>
        <taxon>Eukaryota</taxon>
        <taxon>Metazoa</taxon>
        <taxon>Chordata</taxon>
        <taxon>Craniata</taxon>
        <taxon>Vertebrata</taxon>
        <taxon>Euteleostomi</taxon>
        <taxon>Archelosauria</taxon>
        <taxon>Archosauria</taxon>
        <taxon>Dinosauria</taxon>
        <taxon>Saurischia</taxon>
        <taxon>Theropoda</taxon>
        <taxon>Coelurosauria</taxon>
        <taxon>Aves</taxon>
        <taxon>Neognathae</taxon>
        <taxon>Neoaves</taxon>
        <taxon>Telluraves</taxon>
        <taxon>Australaves</taxon>
        <taxon>Passeriformes</taxon>
        <taxon>Mimidae</taxon>
        <taxon>Toxostoma</taxon>
    </lineage>
</organism>
<comment type="caution">
    <text evidence="5">The sequence shown here is derived from an EMBL/GenBank/DDBJ whole genome shotgun (WGS) entry which is preliminary data.</text>
</comment>
<dbReference type="Proteomes" id="UP000523146">
    <property type="component" value="Unassembled WGS sequence"/>
</dbReference>
<evidence type="ECO:0000256" key="3">
    <source>
        <dbReference type="ARBA" id="ARBA00023242"/>
    </source>
</evidence>
<dbReference type="AlphaFoldDB" id="A0A7K5JDC3"/>
<feature type="region of interest" description="Disordered" evidence="4">
    <location>
        <begin position="1"/>
        <end position="39"/>
    </location>
</feature>
<feature type="compositionally biased region" description="Basic and acidic residues" evidence="4">
    <location>
        <begin position="133"/>
        <end position="145"/>
    </location>
</feature>
<feature type="compositionally biased region" description="Basic and acidic residues" evidence="4">
    <location>
        <begin position="314"/>
        <end position="330"/>
    </location>
</feature>
<feature type="non-terminal residue" evidence="5">
    <location>
        <position position="579"/>
    </location>
</feature>
<evidence type="ECO:0000313" key="6">
    <source>
        <dbReference type="Proteomes" id="UP000523146"/>
    </source>
</evidence>
<keyword evidence="6" id="KW-1185">Reference proteome</keyword>
<keyword evidence="3" id="KW-0539">Nucleus</keyword>
<accession>A0A7K5JDC3</accession>
<evidence type="ECO:0000313" key="5">
    <source>
        <dbReference type="EMBL" id="NWS91850.1"/>
    </source>
</evidence>
<proteinExistence type="predicted"/>
<keyword evidence="2" id="KW-0804">Transcription</keyword>
<evidence type="ECO:0000256" key="1">
    <source>
        <dbReference type="ARBA" id="ARBA00023015"/>
    </source>
</evidence>
<dbReference type="EMBL" id="VXBI01013485">
    <property type="protein sequence ID" value="NWS91850.1"/>
    <property type="molecule type" value="Genomic_DNA"/>
</dbReference>
<evidence type="ECO:0000256" key="4">
    <source>
        <dbReference type="SAM" id="MobiDB-lite"/>
    </source>
</evidence>
<gene>
    <name evidence="5" type="primary">Samd11</name>
    <name evidence="5" type="ORF">TOXRED_R05539</name>
</gene>
<reference evidence="5 6" key="1">
    <citation type="submission" date="2019-09" db="EMBL/GenBank/DDBJ databases">
        <title>Bird 10,000 Genomes (B10K) Project - Family phase.</title>
        <authorList>
            <person name="Zhang G."/>
        </authorList>
    </citation>
    <scope>NUCLEOTIDE SEQUENCE [LARGE SCALE GENOMIC DNA]</scope>
    <source>
        <strain evidence="5">B10K-DU-002-15</strain>
        <tissue evidence="5">Muscle</tissue>
    </source>
</reference>
<evidence type="ECO:0000256" key="2">
    <source>
        <dbReference type="ARBA" id="ARBA00023163"/>
    </source>
</evidence>
<feature type="compositionally biased region" description="Basic and acidic residues" evidence="4">
    <location>
        <begin position="24"/>
        <end position="35"/>
    </location>
</feature>
<feature type="region of interest" description="Disordered" evidence="4">
    <location>
        <begin position="280"/>
        <end position="364"/>
    </location>
</feature>
<dbReference type="PANTHER" id="PTHR10417:SF15">
    <property type="entry name" value="STERILE ALPHA MOTIF DOMAIN-CONTAINING 11"/>
    <property type="match status" value="1"/>
</dbReference>
<feature type="region of interest" description="Disordered" evidence="4">
    <location>
        <begin position="110"/>
        <end position="154"/>
    </location>
</feature>
<feature type="compositionally biased region" description="Basic and acidic residues" evidence="4">
    <location>
        <begin position="340"/>
        <end position="364"/>
    </location>
</feature>
<dbReference type="PANTHER" id="PTHR10417">
    <property type="entry name" value="GLUCOCORTICOID MODULATORY ELEMENT-BINDING PROTEIN"/>
    <property type="match status" value="1"/>
</dbReference>
<feature type="region of interest" description="Disordered" evidence="4">
    <location>
        <begin position="539"/>
        <end position="579"/>
    </location>
</feature>
<feature type="non-terminal residue" evidence="5">
    <location>
        <position position="1"/>
    </location>
</feature>
<name>A0A7K5JDC3_TOXRE</name>
<keyword evidence="1" id="KW-0805">Transcription regulation</keyword>
<feature type="compositionally biased region" description="Low complexity" evidence="4">
    <location>
        <begin position="284"/>
        <end position="294"/>
    </location>
</feature>
<protein>
    <submittedName>
        <fullName evidence="5">SAM11 protein</fullName>
    </submittedName>
</protein>